<dbReference type="STRING" id="48699.ENSPLAP00000029652"/>
<evidence type="ECO:0000256" key="4">
    <source>
        <dbReference type="ARBA" id="ARBA00022491"/>
    </source>
</evidence>
<dbReference type="GO" id="GO:0003677">
    <property type="term" value="F:DNA binding"/>
    <property type="evidence" value="ECO:0007669"/>
    <property type="project" value="UniProtKB-UniRule"/>
</dbReference>
<dbReference type="GO" id="GO:0006357">
    <property type="term" value="P:regulation of transcription by RNA polymerase II"/>
    <property type="evidence" value="ECO:0007669"/>
    <property type="project" value="TreeGrafter"/>
</dbReference>
<dbReference type="CTD" id="84525"/>
<evidence type="ECO:0000313" key="12">
    <source>
        <dbReference type="Ensembl" id="ENSPLAP00000029652.1"/>
    </source>
</evidence>
<keyword evidence="6 9" id="KW-0371">Homeobox</keyword>
<evidence type="ECO:0000256" key="8">
    <source>
        <dbReference type="ARBA" id="ARBA00023242"/>
    </source>
</evidence>
<dbReference type="InterPro" id="IPR009057">
    <property type="entry name" value="Homeodomain-like_sf"/>
</dbReference>
<keyword evidence="9 10" id="KW-0238">DNA-binding</keyword>
<dbReference type="GeneID" id="106949484"/>
<feature type="DNA-binding region" description="Homeobox" evidence="9">
    <location>
        <begin position="4"/>
        <end position="63"/>
    </location>
</feature>
<keyword evidence="5" id="KW-0805">Transcription regulation</keyword>
<protein>
    <recommendedName>
        <fullName evidence="2">Homeodomain-only protein</fullName>
    </recommendedName>
</protein>
<dbReference type="GO" id="GO:0030154">
    <property type="term" value="P:cell differentiation"/>
    <property type="evidence" value="ECO:0007669"/>
    <property type="project" value="InterPro"/>
</dbReference>
<keyword evidence="7" id="KW-0804">Transcription</keyword>
<evidence type="ECO:0000313" key="13">
    <source>
        <dbReference type="Proteomes" id="UP000261500"/>
    </source>
</evidence>
<feature type="domain" description="Homeobox" evidence="11">
    <location>
        <begin position="2"/>
        <end position="62"/>
    </location>
</feature>
<keyword evidence="8 9" id="KW-0539">Nucleus</keyword>
<dbReference type="GeneTree" id="ENSGT00940000169173"/>
<dbReference type="PROSITE" id="PS50071">
    <property type="entry name" value="HOMEOBOX_2"/>
    <property type="match status" value="1"/>
</dbReference>
<dbReference type="OrthoDB" id="6159439at2759"/>
<proteinExistence type="predicted"/>
<reference evidence="12" key="1">
    <citation type="submission" date="2025-08" db="UniProtKB">
        <authorList>
            <consortium name="Ensembl"/>
        </authorList>
    </citation>
    <scope>IDENTIFICATION</scope>
</reference>
<name>A0A3B3VXQ2_9TELE</name>
<reference evidence="12" key="2">
    <citation type="submission" date="2025-09" db="UniProtKB">
        <authorList>
            <consortium name="Ensembl"/>
        </authorList>
    </citation>
    <scope>IDENTIFICATION</scope>
</reference>
<dbReference type="SMART" id="SM00389">
    <property type="entry name" value="HOX"/>
    <property type="match status" value="1"/>
</dbReference>
<dbReference type="Proteomes" id="UP000261500">
    <property type="component" value="Unplaced"/>
</dbReference>
<dbReference type="Gene3D" id="1.10.10.60">
    <property type="entry name" value="Homeodomain-like"/>
    <property type="match status" value="1"/>
</dbReference>
<evidence type="ECO:0000256" key="2">
    <source>
        <dbReference type="ARBA" id="ARBA00021327"/>
    </source>
</evidence>
<accession>A0A3B3VXQ2</accession>
<dbReference type="PANTHER" id="PTHR21408:SF1">
    <property type="entry name" value="HOMEODOMAIN-ONLY PROTEIN"/>
    <property type="match status" value="1"/>
</dbReference>
<evidence type="ECO:0000256" key="6">
    <source>
        <dbReference type="ARBA" id="ARBA00023155"/>
    </source>
</evidence>
<dbReference type="CDD" id="cd00086">
    <property type="entry name" value="homeodomain"/>
    <property type="match status" value="1"/>
</dbReference>
<dbReference type="InterPro" id="IPR001356">
    <property type="entry name" value="HD"/>
</dbReference>
<organism evidence="12 13">
    <name type="scientific">Poecilia latipinna</name>
    <name type="common">sailfin molly</name>
    <dbReference type="NCBI Taxonomy" id="48699"/>
    <lineage>
        <taxon>Eukaryota</taxon>
        <taxon>Metazoa</taxon>
        <taxon>Chordata</taxon>
        <taxon>Craniata</taxon>
        <taxon>Vertebrata</taxon>
        <taxon>Euteleostomi</taxon>
        <taxon>Actinopterygii</taxon>
        <taxon>Neopterygii</taxon>
        <taxon>Teleostei</taxon>
        <taxon>Neoteleostei</taxon>
        <taxon>Acanthomorphata</taxon>
        <taxon>Ovalentaria</taxon>
        <taxon>Atherinomorphae</taxon>
        <taxon>Cyprinodontiformes</taxon>
        <taxon>Poeciliidae</taxon>
        <taxon>Poeciliinae</taxon>
        <taxon>Poecilia</taxon>
    </lineage>
</organism>
<evidence type="ECO:0000256" key="5">
    <source>
        <dbReference type="ARBA" id="ARBA00023015"/>
    </source>
</evidence>
<keyword evidence="3" id="KW-0217">Developmental protein</keyword>
<dbReference type="PANTHER" id="PTHR21408">
    <property type="entry name" value="HOMEODOMAIN-ONLY PROTEIN"/>
    <property type="match status" value="1"/>
</dbReference>
<evidence type="ECO:0000256" key="1">
    <source>
        <dbReference type="ARBA" id="ARBA00004123"/>
    </source>
</evidence>
<sequence length="74" mass="8492">MASEDKELSGLSNDQLQILEDNFRINRYPEGTSLMLIAAEVGVSEEDVQRWFKLRIEKWRKEQGLPPTIGSVLD</sequence>
<dbReference type="SUPFAM" id="SSF46689">
    <property type="entry name" value="Homeodomain-like"/>
    <property type="match status" value="1"/>
</dbReference>
<keyword evidence="13" id="KW-1185">Reference proteome</keyword>
<evidence type="ECO:0000256" key="10">
    <source>
        <dbReference type="RuleBase" id="RU000682"/>
    </source>
</evidence>
<evidence type="ECO:0000259" key="11">
    <source>
        <dbReference type="PROSITE" id="PS50071"/>
    </source>
</evidence>
<dbReference type="KEGG" id="plai:106949484"/>
<dbReference type="InterPro" id="IPR039162">
    <property type="entry name" value="HOPX"/>
</dbReference>
<dbReference type="Pfam" id="PF00046">
    <property type="entry name" value="Homeodomain"/>
    <property type="match status" value="1"/>
</dbReference>
<dbReference type="Ensembl" id="ENSPLAT00000024837.1">
    <property type="protein sequence ID" value="ENSPLAP00000029652.1"/>
    <property type="gene ID" value="ENSPLAG00000020056.1"/>
</dbReference>
<evidence type="ECO:0000256" key="3">
    <source>
        <dbReference type="ARBA" id="ARBA00022473"/>
    </source>
</evidence>
<dbReference type="RefSeq" id="XP_014891226.1">
    <property type="nucleotide sequence ID" value="XM_015035740.1"/>
</dbReference>
<evidence type="ECO:0000256" key="7">
    <source>
        <dbReference type="ARBA" id="ARBA00023163"/>
    </source>
</evidence>
<keyword evidence="4" id="KW-0678">Repressor</keyword>
<dbReference type="AlphaFoldDB" id="A0A3B3VXQ2"/>
<evidence type="ECO:0000256" key="9">
    <source>
        <dbReference type="PROSITE-ProRule" id="PRU00108"/>
    </source>
</evidence>
<dbReference type="GO" id="GO:0005634">
    <property type="term" value="C:nucleus"/>
    <property type="evidence" value="ECO:0007669"/>
    <property type="project" value="UniProtKB-SubCell"/>
</dbReference>
<comment type="subcellular location">
    <subcellularLocation>
        <location evidence="1 9 10">Nucleus</location>
    </subcellularLocation>
</comment>